<sequence>MENIADRANATRRKLRYQTIDTILNEFDGEIMGLTHEMRVEKYRKMAESPFRFYRGSAYLFYFDVTKIPFSFHTPEDKPIWIQGDLHIENFGAFQNEKGDFVFDVNDFDEGTMGSYLYDVLRMSVSIALFCEAEGYDDQEQEERIRTYLHAYCQQMKRFAKGKDDPVTLYFTADNTKNPVRKLLKKLKKRRMNKLLDDFTEMNGDGIRQFKWSEEIVSANEAERVMIQNVWEDYIRTLDEADQKDLAFYHIKDIARKHGSGTASIGLDRFYVLIEGEKGEQDLDDLVLEVKEVRAPIPGFFLPAGNEFWQEHFHQGERVIATQKAMHHHEDPFLGYVTMDGRHFYIRERSPVKKKLKAKHIEGPQALDEALDTMGRITAKIHARADADLDDSFIRHHSEIEIAKAIGSDTGRFTDQLSFTAMTYKRRVNADYALFCEWVNTF</sequence>
<dbReference type="PANTHER" id="PTHR39441:SF1">
    <property type="entry name" value="DUF2252 DOMAIN-CONTAINING PROTEIN"/>
    <property type="match status" value="1"/>
</dbReference>
<dbReference type="EMBL" id="CP147407">
    <property type="protein sequence ID" value="WXB96874.1"/>
    <property type="molecule type" value="Genomic_DNA"/>
</dbReference>
<dbReference type="Pfam" id="PF10009">
    <property type="entry name" value="DUF2252"/>
    <property type="match status" value="1"/>
</dbReference>
<accession>A0ABZ2NH67</accession>
<dbReference type="RefSeq" id="WP_338779023.1">
    <property type="nucleotide sequence ID" value="NZ_CP147407.1"/>
</dbReference>
<dbReference type="Proteomes" id="UP001377337">
    <property type="component" value="Chromosome"/>
</dbReference>
<protein>
    <submittedName>
        <fullName evidence="1">DUF2252 family protein</fullName>
    </submittedName>
</protein>
<evidence type="ECO:0000313" key="2">
    <source>
        <dbReference type="Proteomes" id="UP001377337"/>
    </source>
</evidence>
<organism evidence="1 2">
    <name type="scientific">Metabacillus sediminis</name>
    <dbReference type="NCBI Taxonomy" id="3117746"/>
    <lineage>
        <taxon>Bacteria</taxon>
        <taxon>Bacillati</taxon>
        <taxon>Bacillota</taxon>
        <taxon>Bacilli</taxon>
        <taxon>Bacillales</taxon>
        <taxon>Bacillaceae</taxon>
        <taxon>Metabacillus</taxon>
    </lineage>
</organism>
<proteinExistence type="predicted"/>
<gene>
    <name evidence="1" type="ORF">WCV65_20485</name>
</gene>
<keyword evidence="2" id="KW-1185">Reference proteome</keyword>
<reference evidence="1 2" key="1">
    <citation type="submission" date="2024-02" db="EMBL/GenBank/DDBJ databases">
        <title>Seven novel Bacillus-like species.</title>
        <authorList>
            <person name="Liu G."/>
        </authorList>
    </citation>
    <scope>NUCLEOTIDE SEQUENCE [LARGE SCALE GENOMIC DNA]</scope>
    <source>
        <strain evidence="1 2">FJAT-52054</strain>
    </source>
</reference>
<dbReference type="InterPro" id="IPR018721">
    <property type="entry name" value="DUF2252"/>
</dbReference>
<dbReference type="PANTHER" id="PTHR39441">
    <property type="entry name" value="DUF2252 DOMAIN-CONTAINING PROTEIN"/>
    <property type="match status" value="1"/>
</dbReference>
<name>A0ABZ2NH67_9BACI</name>
<evidence type="ECO:0000313" key="1">
    <source>
        <dbReference type="EMBL" id="WXB96874.1"/>
    </source>
</evidence>